<evidence type="ECO:0000313" key="1">
    <source>
        <dbReference type="EMBL" id="KAH7945435.1"/>
    </source>
</evidence>
<name>A0ACB8CKS6_DERSI</name>
<dbReference type="Proteomes" id="UP000821865">
    <property type="component" value="Chromosome 6"/>
</dbReference>
<sequence length="136" mass="15047">MRSQQTIASEITAEQGEGYKASLKPAFSSAPSAVSPRSHKVRLASSRFLFAAVYEMPSPAAARCLVLLLLLQAALAFPDYKDLRDLYELMAKGEQESAGHAMERKAGYTPTLRLRFGRRSDPAWNEARTWDAQRAA</sequence>
<keyword evidence="2" id="KW-1185">Reference proteome</keyword>
<proteinExistence type="predicted"/>
<accession>A0ACB8CKS6</accession>
<gene>
    <name evidence="1" type="ORF">HPB49_010838</name>
</gene>
<reference evidence="1" key="1">
    <citation type="submission" date="2020-05" db="EMBL/GenBank/DDBJ databases">
        <title>Large-scale comparative analyses of tick genomes elucidate their genetic diversity and vector capacities.</title>
        <authorList>
            <person name="Jia N."/>
            <person name="Wang J."/>
            <person name="Shi W."/>
            <person name="Du L."/>
            <person name="Sun Y."/>
            <person name="Zhan W."/>
            <person name="Jiang J."/>
            <person name="Wang Q."/>
            <person name="Zhang B."/>
            <person name="Ji P."/>
            <person name="Sakyi L.B."/>
            <person name="Cui X."/>
            <person name="Yuan T."/>
            <person name="Jiang B."/>
            <person name="Yang W."/>
            <person name="Lam T.T.-Y."/>
            <person name="Chang Q."/>
            <person name="Ding S."/>
            <person name="Wang X."/>
            <person name="Zhu J."/>
            <person name="Ruan X."/>
            <person name="Zhao L."/>
            <person name="Wei J."/>
            <person name="Que T."/>
            <person name="Du C."/>
            <person name="Cheng J."/>
            <person name="Dai P."/>
            <person name="Han X."/>
            <person name="Huang E."/>
            <person name="Gao Y."/>
            <person name="Liu J."/>
            <person name="Shao H."/>
            <person name="Ye R."/>
            <person name="Li L."/>
            <person name="Wei W."/>
            <person name="Wang X."/>
            <person name="Wang C."/>
            <person name="Yang T."/>
            <person name="Huo Q."/>
            <person name="Li W."/>
            <person name="Guo W."/>
            <person name="Chen H."/>
            <person name="Zhou L."/>
            <person name="Ni X."/>
            <person name="Tian J."/>
            <person name="Zhou Y."/>
            <person name="Sheng Y."/>
            <person name="Liu T."/>
            <person name="Pan Y."/>
            <person name="Xia L."/>
            <person name="Li J."/>
            <person name="Zhao F."/>
            <person name="Cao W."/>
        </authorList>
    </citation>
    <scope>NUCLEOTIDE SEQUENCE</scope>
    <source>
        <strain evidence="1">Dsil-2018</strain>
    </source>
</reference>
<evidence type="ECO:0000313" key="2">
    <source>
        <dbReference type="Proteomes" id="UP000821865"/>
    </source>
</evidence>
<dbReference type="EMBL" id="CM023475">
    <property type="protein sequence ID" value="KAH7945435.1"/>
    <property type="molecule type" value="Genomic_DNA"/>
</dbReference>
<organism evidence="1 2">
    <name type="scientific">Dermacentor silvarum</name>
    <name type="common">Tick</name>
    <dbReference type="NCBI Taxonomy" id="543639"/>
    <lineage>
        <taxon>Eukaryota</taxon>
        <taxon>Metazoa</taxon>
        <taxon>Ecdysozoa</taxon>
        <taxon>Arthropoda</taxon>
        <taxon>Chelicerata</taxon>
        <taxon>Arachnida</taxon>
        <taxon>Acari</taxon>
        <taxon>Parasitiformes</taxon>
        <taxon>Ixodida</taxon>
        <taxon>Ixodoidea</taxon>
        <taxon>Ixodidae</taxon>
        <taxon>Rhipicephalinae</taxon>
        <taxon>Dermacentor</taxon>
    </lineage>
</organism>
<protein>
    <submittedName>
        <fullName evidence="1">Uncharacterized protein</fullName>
    </submittedName>
</protein>
<comment type="caution">
    <text evidence="1">The sequence shown here is derived from an EMBL/GenBank/DDBJ whole genome shotgun (WGS) entry which is preliminary data.</text>
</comment>